<keyword evidence="2" id="KW-1185">Reference proteome</keyword>
<sequence length="386" mass="42320">MLVEILPKLQKLEALRFDYFGMHDPRPSGEILDAASSLPRLRILDLVPLPKFDVSEIQKGPGSVVLRTIGRFGNLSIGNSSAGVLSTARQLSRRLDLTSPFATGPPSSFKGEKGGPEWKVTGIPSDALEDSMFPDLEHLCVRGVISDFQGLLSYTGPFPSMSQLKLDIRNIEDANSFFCIITSSFSADTLTELKVILDGPPRVMGSRKLNQEVFAPLAAFSRLSKLTIRCSDTFSLSGQAVIHISKSWPMLRALSIDGQGSGHINFNDLEILLANCALLEFMHIPLLSEGSPIASSSSVLVNSSPLAPSSVRSERVMRLELYGSLIEDPQSTAARLAGMLPRLQFISCSGGFSTRLFAKKSWDKLKVSWLETENCLRELISERERF</sequence>
<reference evidence="2" key="1">
    <citation type="journal article" date="2012" name="Science">
        <title>The Paleozoic origin of enzymatic lignin decomposition reconstructed from 31 fungal genomes.</title>
        <authorList>
            <person name="Floudas D."/>
            <person name="Binder M."/>
            <person name="Riley R."/>
            <person name="Barry K."/>
            <person name="Blanchette R.A."/>
            <person name="Henrissat B."/>
            <person name="Martinez A.T."/>
            <person name="Otillar R."/>
            <person name="Spatafora J.W."/>
            <person name="Yadav J.S."/>
            <person name="Aerts A."/>
            <person name="Benoit I."/>
            <person name="Boyd A."/>
            <person name="Carlson A."/>
            <person name="Copeland A."/>
            <person name="Coutinho P.M."/>
            <person name="de Vries R.P."/>
            <person name="Ferreira P."/>
            <person name="Findley K."/>
            <person name="Foster B."/>
            <person name="Gaskell J."/>
            <person name="Glotzer D."/>
            <person name="Gorecki P."/>
            <person name="Heitman J."/>
            <person name="Hesse C."/>
            <person name="Hori C."/>
            <person name="Igarashi K."/>
            <person name="Jurgens J.A."/>
            <person name="Kallen N."/>
            <person name="Kersten P."/>
            <person name="Kohler A."/>
            <person name="Kuees U."/>
            <person name="Kumar T.K.A."/>
            <person name="Kuo A."/>
            <person name="LaButti K."/>
            <person name="Larrondo L.F."/>
            <person name="Lindquist E."/>
            <person name="Ling A."/>
            <person name="Lombard V."/>
            <person name="Lucas S."/>
            <person name="Lundell T."/>
            <person name="Martin R."/>
            <person name="McLaughlin D.J."/>
            <person name="Morgenstern I."/>
            <person name="Morin E."/>
            <person name="Murat C."/>
            <person name="Nagy L.G."/>
            <person name="Nolan M."/>
            <person name="Ohm R.A."/>
            <person name="Patyshakuliyeva A."/>
            <person name="Rokas A."/>
            <person name="Ruiz-Duenas F.J."/>
            <person name="Sabat G."/>
            <person name="Salamov A."/>
            <person name="Samejima M."/>
            <person name="Schmutz J."/>
            <person name="Slot J.C."/>
            <person name="St John F."/>
            <person name="Stenlid J."/>
            <person name="Sun H."/>
            <person name="Sun S."/>
            <person name="Syed K."/>
            <person name="Tsang A."/>
            <person name="Wiebenga A."/>
            <person name="Young D."/>
            <person name="Pisabarro A."/>
            <person name="Eastwood D.C."/>
            <person name="Martin F."/>
            <person name="Cullen D."/>
            <person name="Grigoriev I.V."/>
            <person name="Hibbett D.S."/>
        </authorList>
    </citation>
    <scope>NUCLEOTIDE SEQUENCE [LARGE SCALE GENOMIC DNA]</scope>
    <source>
        <strain evidence="2">RWD-64-598 SS2</strain>
    </source>
</reference>
<proteinExistence type="predicted"/>
<dbReference type="GeneID" id="19205132"/>
<dbReference type="KEGG" id="cput:CONPUDRAFT_164438"/>
<gene>
    <name evidence="1" type="ORF">CONPUDRAFT_164438</name>
</gene>
<organism evidence="1 2">
    <name type="scientific">Coniophora puteana (strain RWD-64-598)</name>
    <name type="common">Brown rot fungus</name>
    <dbReference type="NCBI Taxonomy" id="741705"/>
    <lineage>
        <taxon>Eukaryota</taxon>
        <taxon>Fungi</taxon>
        <taxon>Dikarya</taxon>
        <taxon>Basidiomycota</taxon>
        <taxon>Agaricomycotina</taxon>
        <taxon>Agaricomycetes</taxon>
        <taxon>Agaricomycetidae</taxon>
        <taxon>Boletales</taxon>
        <taxon>Coniophorineae</taxon>
        <taxon>Coniophoraceae</taxon>
        <taxon>Coniophora</taxon>
    </lineage>
</organism>
<evidence type="ECO:0008006" key="3">
    <source>
        <dbReference type="Google" id="ProtNLM"/>
    </source>
</evidence>
<accession>A0A5M3MY03</accession>
<evidence type="ECO:0000313" key="2">
    <source>
        <dbReference type="Proteomes" id="UP000053558"/>
    </source>
</evidence>
<dbReference type="SUPFAM" id="SSF52047">
    <property type="entry name" value="RNI-like"/>
    <property type="match status" value="1"/>
</dbReference>
<protein>
    <recommendedName>
        <fullName evidence="3">RNI-like protein</fullName>
    </recommendedName>
</protein>
<name>A0A5M3MY03_CONPW</name>
<dbReference type="Proteomes" id="UP000053558">
    <property type="component" value="Unassembled WGS sequence"/>
</dbReference>
<evidence type="ECO:0000313" key="1">
    <source>
        <dbReference type="EMBL" id="EIW83511.1"/>
    </source>
</evidence>
<dbReference type="AlphaFoldDB" id="A0A5M3MY03"/>
<dbReference type="EMBL" id="JH711576">
    <property type="protein sequence ID" value="EIW83511.1"/>
    <property type="molecule type" value="Genomic_DNA"/>
</dbReference>
<comment type="caution">
    <text evidence="1">The sequence shown here is derived from an EMBL/GenBank/DDBJ whole genome shotgun (WGS) entry which is preliminary data.</text>
</comment>
<dbReference type="Gene3D" id="3.80.10.10">
    <property type="entry name" value="Ribonuclease Inhibitor"/>
    <property type="match status" value="1"/>
</dbReference>
<dbReference type="InterPro" id="IPR032675">
    <property type="entry name" value="LRR_dom_sf"/>
</dbReference>
<dbReference type="RefSeq" id="XP_007767245.1">
    <property type="nucleotide sequence ID" value="XM_007769055.1"/>
</dbReference>